<keyword evidence="4 7" id="KW-0472">Membrane</keyword>
<feature type="transmembrane region" description="Helical" evidence="7">
    <location>
        <begin position="215"/>
        <end position="239"/>
    </location>
</feature>
<feature type="region of interest" description="Disordered" evidence="6">
    <location>
        <begin position="945"/>
        <end position="1025"/>
    </location>
</feature>
<keyword evidence="2 7" id="KW-0812">Transmembrane</keyword>
<evidence type="ECO:0000313" key="9">
    <source>
        <dbReference type="EMBL" id="RBA21967.1"/>
    </source>
</evidence>
<comment type="subcellular location">
    <subcellularLocation>
        <location evidence="1">Membrane</location>
        <topology evidence="1">Multi-pass membrane protein</topology>
    </subcellularLocation>
</comment>
<feature type="transmembrane region" description="Helical" evidence="7">
    <location>
        <begin position="295"/>
        <end position="317"/>
    </location>
</feature>
<evidence type="ECO:0000313" key="10">
    <source>
        <dbReference type="Proteomes" id="UP000251714"/>
    </source>
</evidence>
<evidence type="ECO:0000256" key="5">
    <source>
        <dbReference type="ARBA" id="ARBA00023180"/>
    </source>
</evidence>
<feature type="transmembrane region" description="Helical" evidence="7">
    <location>
        <begin position="439"/>
        <end position="462"/>
    </location>
</feature>
<dbReference type="CDD" id="cd17502">
    <property type="entry name" value="MFS_Azr1_MDR_like"/>
    <property type="match status" value="1"/>
</dbReference>
<dbReference type="InterPro" id="IPR020846">
    <property type="entry name" value="MFS_dom"/>
</dbReference>
<feature type="compositionally biased region" description="Polar residues" evidence="6">
    <location>
        <begin position="838"/>
        <end position="852"/>
    </location>
</feature>
<feature type="compositionally biased region" description="Basic and acidic residues" evidence="6">
    <location>
        <begin position="945"/>
        <end position="956"/>
    </location>
</feature>
<dbReference type="Gene3D" id="1.20.1250.20">
    <property type="entry name" value="MFS general substrate transporter like domains"/>
    <property type="match status" value="1"/>
</dbReference>
<dbReference type="GO" id="GO:0005886">
    <property type="term" value="C:plasma membrane"/>
    <property type="evidence" value="ECO:0007669"/>
    <property type="project" value="TreeGrafter"/>
</dbReference>
<accession>A0A365NMA9</accession>
<dbReference type="SUPFAM" id="SSF103473">
    <property type="entry name" value="MFS general substrate transporter"/>
    <property type="match status" value="2"/>
</dbReference>
<feature type="compositionally biased region" description="Polar residues" evidence="6">
    <location>
        <begin position="22"/>
        <end position="31"/>
    </location>
</feature>
<feature type="region of interest" description="Disordered" evidence="6">
    <location>
        <begin position="838"/>
        <end position="857"/>
    </location>
</feature>
<feature type="transmembrane region" description="Helical" evidence="7">
    <location>
        <begin position="405"/>
        <end position="427"/>
    </location>
</feature>
<evidence type="ECO:0000259" key="8">
    <source>
        <dbReference type="PROSITE" id="PS50850"/>
    </source>
</evidence>
<evidence type="ECO:0000256" key="2">
    <source>
        <dbReference type="ARBA" id="ARBA00022692"/>
    </source>
</evidence>
<name>A0A365NMA9_GIBIN</name>
<dbReference type="PRINTS" id="PR01036">
    <property type="entry name" value="TCRTETB"/>
</dbReference>
<organism evidence="9 10">
    <name type="scientific">Gibberella intermedia</name>
    <name type="common">Bulb rot disease fungus</name>
    <name type="synonym">Fusarium proliferatum</name>
    <dbReference type="NCBI Taxonomy" id="948311"/>
    <lineage>
        <taxon>Eukaryota</taxon>
        <taxon>Fungi</taxon>
        <taxon>Dikarya</taxon>
        <taxon>Ascomycota</taxon>
        <taxon>Pezizomycotina</taxon>
        <taxon>Sordariomycetes</taxon>
        <taxon>Hypocreomycetidae</taxon>
        <taxon>Hypocreales</taxon>
        <taxon>Nectriaceae</taxon>
        <taxon>Fusarium</taxon>
        <taxon>Fusarium fujikuroi species complex</taxon>
    </lineage>
</organism>
<reference evidence="9 10" key="1">
    <citation type="submission" date="2017-12" db="EMBL/GenBank/DDBJ databases">
        <title>Genome sequence of the mycotoxigenic crop pathogen Fusarium proliferatum, strain ITEM 2341 from Date Palm.</title>
        <authorList>
            <person name="Almiman B.F."/>
            <person name="Shittu T.A."/>
            <person name="Muthumeenakshi S."/>
            <person name="Baroncelli R."/>
            <person name="Sreenivasaprasada S."/>
        </authorList>
    </citation>
    <scope>NUCLEOTIDE SEQUENCE [LARGE SCALE GENOMIC DNA]</scope>
    <source>
        <strain evidence="9 10">ITEM 2341</strain>
    </source>
</reference>
<dbReference type="Gene3D" id="1.20.1720.10">
    <property type="entry name" value="Multidrug resistance protein D"/>
    <property type="match status" value="1"/>
</dbReference>
<gene>
    <name evidence="9" type="ORF">FPRO05_00314</name>
</gene>
<dbReference type="EMBL" id="PKMI01000001">
    <property type="protein sequence ID" value="RBA21967.1"/>
    <property type="molecule type" value="Genomic_DNA"/>
</dbReference>
<dbReference type="AlphaFoldDB" id="A0A365NMA9"/>
<feature type="transmembrane region" description="Helical" evidence="7">
    <location>
        <begin position="101"/>
        <end position="118"/>
    </location>
</feature>
<feature type="transmembrane region" description="Helical" evidence="7">
    <location>
        <begin position="187"/>
        <end position="209"/>
    </location>
</feature>
<dbReference type="Pfam" id="PF07690">
    <property type="entry name" value="MFS_1"/>
    <property type="match status" value="1"/>
</dbReference>
<dbReference type="GO" id="GO:0022857">
    <property type="term" value="F:transmembrane transporter activity"/>
    <property type="evidence" value="ECO:0007669"/>
    <property type="project" value="InterPro"/>
</dbReference>
<evidence type="ECO:0000256" key="1">
    <source>
        <dbReference type="ARBA" id="ARBA00004141"/>
    </source>
</evidence>
<dbReference type="InterPro" id="IPR011701">
    <property type="entry name" value="MFS"/>
</dbReference>
<evidence type="ECO:0000256" key="4">
    <source>
        <dbReference type="ARBA" id="ARBA00023136"/>
    </source>
</evidence>
<dbReference type="PANTHER" id="PTHR23501">
    <property type="entry name" value="MAJOR FACILITATOR SUPERFAMILY"/>
    <property type="match status" value="1"/>
</dbReference>
<comment type="caution">
    <text evidence="9">The sequence shown here is derived from an EMBL/GenBank/DDBJ whole genome shotgun (WGS) entry which is preliminary data.</text>
</comment>
<dbReference type="InterPro" id="IPR036259">
    <property type="entry name" value="MFS_trans_sf"/>
</dbReference>
<proteinExistence type="predicted"/>
<feature type="transmembrane region" description="Helical" evidence="7">
    <location>
        <begin position="154"/>
        <end position="175"/>
    </location>
</feature>
<dbReference type="PROSITE" id="PS50850">
    <property type="entry name" value="MFS"/>
    <property type="match status" value="1"/>
</dbReference>
<keyword evidence="5" id="KW-0325">Glycoprotein</keyword>
<sequence length="1070" mass="115663">MQRRTSRSQQPGYEMAPAPKPTETTLQNKGSTPILHNAAASPEADPEENNDDKKYLTGWKLHSLSAALWISLFLSTLETTIVSTSLVSITNALNGFILRDWIVTSYLLTYTGFLTIYAKLSDVFGKKTMLLLALLIFTLFSGLCGAANNVVDLIILRAFQGIGASGIYAMILAIAPSLVPISKYAKYMGVMSTVFITASVLGPILGGVISQHSTWRWVFLLNLPGGAIAFVMVCLFLPASEESSNLSLLKVLRAKVRRSNWVRIDVLGIILLLAASVLLVFALEEGGTRYSWSNAIVIATLVLAVVLFIAFGVWEVYVEKSPGKQEPVFPPSICKNRISSAMLLTTCFVGFPFVSMVVNIPQRAQAVYGMSPSRAGIILLPMMLTSPAATVLSGYLTGNAKVPPAYLIIIAAVLQVLGVGLTCSLSTDATHMPDAQYGYEVLMGVGFGMSLATVLTFARVVVSEANLPVMMGALTQIRVLGGTVSLAICATLLNNHLKPKLSDLVSSEQAAAILDSVSAINDLERSQQLAKNRKMTDIVADNVIECFIAFGNVIDALSRRVGLLSPFEHHIRNEQVRFRSRHGTPDHRFSAKSSTTIPSYISQNQEDNLRDLVGLLRYALYAIKKERNSSNQLSSCENAIDIEGCDENPYMIEDLVLISTDISHSISCLLKYASAHDDELCYSGFRDVGGKRSRSPEVVLTMMAKVPAGTMGMTFFCQTAVLSEEPLLKTYATTWGGNPSVRLGYCEAMRRKLQDDSMRWGKLKNEAKKSVEGMTITRSGADAGTTMIQQILEISQPPRYGHGEGSNQDEMEILPGEAKQGHKASRAELQLDLRQESITKNPSATTSPNTGFSSSSALPAPAGAIKMASNVQAKANSPVEVSNTTAAWIFGAVAAITNGVTALATRQTAKASKRSAIAGEMATNASKRSAKAAEETCLIAQKHFEATVKDKQDRPPTPDTSQNVSGTEAETSSSKQQKSDTRSRTVVPHSSGMDSQLNVPPAILSPELPKTLSGRGRVRRTMSNPTLGRREKIDISLDLSGVMAEPIIVWPEVPTCEFGKPCNWKIVPKN</sequence>
<evidence type="ECO:0000256" key="7">
    <source>
        <dbReference type="SAM" id="Phobius"/>
    </source>
</evidence>
<protein>
    <recommendedName>
        <fullName evidence="8">Major facilitator superfamily (MFS) profile domain-containing protein</fullName>
    </recommendedName>
</protein>
<feature type="region of interest" description="Disordered" evidence="6">
    <location>
        <begin position="1"/>
        <end position="51"/>
    </location>
</feature>
<feature type="transmembrane region" description="Helical" evidence="7">
    <location>
        <begin position="338"/>
        <end position="358"/>
    </location>
</feature>
<evidence type="ECO:0000256" key="6">
    <source>
        <dbReference type="SAM" id="MobiDB-lite"/>
    </source>
</evidence>
<feature type="transmembrane region" description="Helical" evidence="7">
    <location>
        <begin position="378"/>
        <end position="398"/>
    </location>
</feature>
<evidence type="ECO:0000256" key="3">
    <source>
        <dbReference type="ARBA" id="ARBA00022989"/>
    </source>
</evidence>
<keyword evidence="3 7" id="KW-1133">Transmembrane helix</keyword>
<dbReference type="PANTHER" id="PTHR23501:SF43">
    <property type="entry name" value="MULTIDRUG TRANSPORTER, PUTATIVE (AFU_ORTHOLOGUE AFUA_6G03040)-RELATED"/>
    <property type="match status" value="1"/>
</dbReference>
<feature type="transmembrane region" description="Helical" evidence="7">
    <location>
        <begin position="260"/>
        <end position="283"/>
    </location>
</feature>
<feature type="domain" description="Major facilitator superfamily (MFS) profile" evidence="8">
    <location>
        <begin position="64"/>
        <end position="527"/>
    </location>
</feature>
<dbReference type="Proteomes" id="UP000251714">
    <property type="component" value="Unassembled WGS sequence"/>
</dbReference>
<feature type="compositionally biased region" description="Polar residues" evidence="6">
    <location>
        <begin position="959"/>
        <end position="976"/>
    </location>
</feature>
<feature type="transmembrane region" description="Helical" evidence="7">
    <location>
        <begin position="130"/>
        <end position="148"/>
    </location>
</feature>